<feature type="chain" id="PRO_5012204097" evidence="1">
    <location>
        <begin position="16"/>
        <end position="182"/>
    </location>
</feature>
<accession>V4ABQ7</accession>
<protein>
    <submittedName>
        <fullName evidence="2">Uncharacterized protein</fullName>
    </submittedName>
</protein>
<dbReference type="CTD" id="20248373"/>
<dbReference type="GeneID" id="20248373"/>
<dbReference type="OMA" id="CIANGYR"/>
<gene>
    <name evidence="2" type="ORF">LOTGIDRAFT_230688</name>
</gene>
<keyword evidence="1" id="KW-0732">Signal</keyword>
<name>V4ABQ7_LOTGI</name>
<evidence type="ECO:0000313" key="3">
    <source>
        <dbReference type="Proteomes" id="UP000030746"/>
    </source>
</evidence>
<evidence type="ECO:0000313" key="2">
    <source>
        <dbReference type="EMBL" id="ESP01404.1"/>
    </source>
</evidence>
<dbReference type="Proteomes" id="UP000030746">
    <property type="component" value="Unassembled WGS sequence"/>
</dbReference>
<feature type="signal peptide" evidence="1">
    <location>
        <begin position="1"/>
        <end position="15"/>
    </location>
</feature>
<dbReference type="AlphaFoldDB" id="V4ABQ7"/>
<keyword evidence="3" id="KW-1185">Reference proteome</keyword>
<dbReference type="RefSeq" id="XP_009048038.1">
    <property type="nucleotide sequence ID" value="XM_009049790.1"/>
</dbReference>
<dbReference type="EMBL" id="KB200521">
    <property type="protein sequence ID" value="ESP01404.1"/>
    <property type="molecule type" value="Genomic_DNA"/>
</dbReference>
<organism evidence="2 3">
    <name type="scientific">Lottia gigantea</name>
    <name type="common">Giant owl limpet</name>
    <dbReference type="NCBI Taxonomy" id="225164"/>
    <lineage>
        <taxon>Eukaryota</taxon>
        <taxon>Metazoa</taxon>
        <taxon>Spiralia</taxon>
        <taxon>Lophotrochozoa</taxon>
        <taxon>Mollusca</taxon>
        <taxon>Gastropoda</taxon>
        <taxon>Patellogastropoda</taxon>
        <taxon>Lottioidea</taxon>
        <taxon>Lottiidae</taxon>
        <taxon>Lottia</taxon>
    </lineage>
</organism>
<reference evidence="2 3" key="1">
    <citation type="journal article" date="2013" name="Nature">
        <title>Insights into bilaterian evolution from three spiralian genomes.</title>
        <authorList>
            <person name="Simakov O."/>
            <person name="Marletaz F."/>
            <person name="Cho S.J."/>
            <person name="Edsinger-Gonzales E."/>
            <person name="Havlak P."/>
            <person name="Hellsten U."/>
            <person name="Kuo D.H."/>
            <person name="Larsson T."/>
            <person name="Lv J."/>
            <person name="Arendt D."/>
            <person name="Savage R."/>
            <person name="Osoegawa K."/>
            <person name="de Jong P."/>
            <person name="Grimwood J."/>
            <person name="Chapman J.A."/>
            <person name="Shapiro H."/>
            <person name="Aerts A."/>
            <person name="Otillar R.P."/>
            <person name="Terry A.Y."/>
            <person name="Boore J.L."/>
            <person name="Grigoriev I.V."/>
            <person name="Lindberg D.R."/>
            <person name="Seaver E.C."/>
            <person name="Weisblat D.A."/>
            <person name="Putnam N.H."/>
            <person name="Rokhsar D.S."/>
        </authorList>
    </citation>
    <scope>NUCLEOTIDE SEQUENCE [LARGE SCALE GENOMIC DNA]</scope>
</reference>
<proteinExistence type="predicted"/>
<dbReference type="HOGENOM" id="CLU_1483619_0_0_1"/>
<sequence>MFVVLLILVLEVVSAVPRQKRGTFCIMHGQDYSHGENFTIARSGPCVVYNCNHGLVRPIQLECNDGSGGCHPQGTEKEFNCKTAICAERGNTIGFYVTHTKCRDPNGDCHTIGETWIKDCQQFVCRKTGPSTFRIRTLGIQCQDAYGNCKNFGESFSYVINNQLYRECTCNLLGTRLRYECA</sequence>
<evidence type="ECO:0000256" key="1">
    <source>
        <dbReference type="SAM" id="SignalP"/>
    </source>
</evidence>
<dbReference type="KEGG" id="lgi:LOTGIDRAFT_230688"/>
<dbReference type="OrthoDB" id="6051653at2759"/>